<reference evidence="3 4" key="1">
    <citation type="journal article" date="2016" name="Nat. Commun.">
        <title>Thousands of microbial genomes shed light on interconnected biogeochemical processes in an aquifer system.</title>
        <authorList>
            <person name="Anantharaman K."/>
            <person name="Brown C.T."/>
            <person name="Hug L.A."/>
            <person name="Sharon I."/>
            <person name="Castelle C.J."/>
            <person name="Probst A.J."/>
            <person name="Thomas B.C."/>
            <person name="Singh A."/>
            <person name="Wilkins M.J."/>
            <person name="Karaoz U."/>
            <person name="Brodie E.L."/>
            <person name="Williams K.H."/>
            <person name="Hubbard S.S."/>
            <person name="Banfield J.F."/>
        </authorList>
    </citation>
    <scope>NUCLEOTIDE SEQUENCE [LARGE SCALE GENOMIC DNA]</scope>
</reference>
<feature type="domain" description="ATP-grasp" evidence="2">
    <location>
        <begin position="135"/>
        <end position="358"/>
    </location>
</feature>
<dbReference type="SUPFAM" id="SSF56059">
    <property type="entry name" value="Glutathione synthetase ATP-binding domain-like"/>
    <property type="match status" value="1"/>
</dbReference>
<evidence type="ECO:0000313" key="3">
    <source>
        <dbReference type="EMBL" id="OGM24132.1"/>
    </source>
</evidence>
<protein>
    <recommendedName>
        <fullName evidence="2">ATP-grasp domain-containing protein</fullName>
    </recommendedName>
</protein>
<dbReference type="Gene3D" id="3.40.630.30">
    <property type="match status" value="1"/>
</dbReference>
<dbReference type="Proteomes" id="UP000178851">
    <property type="component" value="Unassembled WGS sequence"/>
</dbReference>
<evidence type="ECO:0000259" key="2">
    <source>
        <dbReference type="PROSITE" id="PS50975"/>
    </source>
</evidence>
<proteinExistence type="predicted"/>
<dbReference type="SUPFAM" id="SSF55729">
    <property type="entry name" value="Acyl-CoA N-acyltransferases (Nat)"/>
    <property type="match status" value="1"/>
</dbReference>
<comment type="caution">
    <text evidence="3">The sequence shown here is derived from an EMBL/GenBank/DDBJ whole genome shotgun (WGS) entry which is preliminary data.</text>
</comment>
<dbReference type="GO" id="GO:0005524">
    <property type="term" value="F:ATP binding"/>
    <property type="evidence" value="ECO:0007669"/>
    <property type="project" value="UniProtKB-UniRule"/>
</dbReference>
<organism evidence="3 4">
    <name type="scientific">Candidatus Woesebacteria bacterium RIFCSPHIGHO2_01_FULL_39_28</name>
    <dbReference type="NCBI Taxonomy" id="1802496"/>
    <lineage>
        <taxon>Bacteria</taxon>
        <taxon>Candidatus Woeseibacteriota</taxon>
    </lineage>
</organism>
<accession>A0A1F7YA21</accession>
<keyword evidence="1" id="KW-0067">ATP-binding</keyword>
<dbReference type="PROSITE" id="PS50975">
    <property type="entry name" value="ATP_GRASP"/>
    <property type="match status" value="1"/>
</dbReference>
<evidence type="ECO:0000313" key="4">
    <source>
        <dbReference type="Proteomes" id="UP000178851"/>
    </source>
</evidence>
<dbReference type="EMBL" id="MGGI01000034">
    <property type="protein sequence ID" value="OGM24132.1"/>
    <property type="molecule type" value="Genomic_DNA"/>
</dbReference>
<keyword evidence="1" id="KW-0547">Nucleotide-binding</keyword>
<sequence>MTFPEDIKEAVKKCPLIIGAGPSAWPRIIPGLFFPKYKIVCYVDCLDNHFIRELGIDVFSIKEKDPYFEISPESPGRILDNDLSLKYLHSLKEPFAFLVYKSCLSLENLCDREGWKFLGNSRSLGENFENKKNFKEVIKEVGLEPIPGESIPIENLTEEKLGLYQKTFGQEKLVIQLAEMTYGGGSGTVFIDDPRDLISFNEKVLKIRKSLEGKKKKIETVNVAPYITGISSSIACCATKYGVLVGPIQTQIIDIAEVGTQLPGRNGNFAGHDWSFKHHPEKVQTEATKIAQRFGEYIYNKGYKGIFGLDLIIDEKGYVWPVECNPRYTDAFPLISMLQMEKGLVPFDVFHCLEHLGADYDIDVVKMNRDYQQKFNASQIIIHSQVDEASVALGSLLPGIYKMREKKLEYLRPGIMFSDLKRQDEYLFTERVPDKPNRVCYPKGRIFRVIKRGGILENEKSLKRNASAIIERIYKDLKIIPAHNGLLESYGLKTLFTYKLTGAAEDPQIKNVDVVNVLNPVKDGFRRPYKITWRKSLTSDPVITQIRSKRARKQIKSDIDKITGLGIKIITVSGISEKLFSQWIRLYKKIISAKKLGFVVIGKDWLTKKRKKGKKTGAVLAVKENKIIGGDIFFEVNKILGVGYGIAEKIPELSGGLGLLLDYYFLEYAQSLGYKEVSFGQDTNLYGHDLSIGLLTYKSKLGLIPKPSLKTYWVSTYFLNFEKFEGPLMFFTGKNGNLELNIITDDGKVEEMQKYLPLNISAVNFYKRSE</sequence>
<gene>
    <name evidence="3" type="ORF">A2627_03615</name>
</gene>
<dbReference type="Gene3D" id="3.30.470.20">
    <property type="entry name" value="ATP-grasp fold, B domain"/>
    <property type="match status" value="1"/>
</dbReference>
<feature type="non-terminal residue" evidence="3">
    <location>
        <position position="770"/>
    </location>
</feature>
<dbReference type="InterPro" id="IPR011761">
    <property type="entry name" value="ATP-grasp"/>
</dbReference>
<name>A0A1F7YA21_9BACT</name>
<dbReference type="InterPro" id="IPR016181">
    <property type="entry name" value="Acyl_CoA_acyltransferase"/>
</dbReference>
<evidence type="ECO:0000256" key="1">
    <source>
        <dbReference type="PROSITE-ProRule" id="PRU00409"/>
    </source>
</evidence>
<dbReference type="InterPro" id="IPR003806">
    <property type="entry name" value="ATP-grasp_PylC-type"/>
</dbReference>
<dbReference type="AlphaFoldDB" id="A0A1F7YA21"/>
<dbReference type="GO" id="GO:0046872">
    <property type="term" value="F:metal ion binding"/>
    <property type="evidence" value="ECO:0007669"/>
    <property type="project" value="InterPro"/>
</dbReference>
<dbReference type="Pfam" id="PF02655">
    <property type="entry name" value="ATP-grasp_3"/>
    <property type="match status" value="1"/>
</dbReference>